<reference evidence="4 5" key="1">
    <citation type="submission" date="2014-03" db="EMBL/GenBank/DDBJ databases">
        <title>The genome of Kluyveromyces dobzhanskii.</title>
        <authorList>
            <person name="Nystedt B."/>
            <person name="Astrom S."/>
        </authorList>
    </citation>
    <scope>NUCLEOTIDE SEQUENCE [LARGE SCALE GENOMIC DNA]</scope>
    <source>
        <strain evidence="4 5">CBS 2104</strain>
    </source>
</reference>
<keyword evidence="2" id="KW-0442">Lipid degradation</keyword>
<dbReference type="Gene3D" id="3.40.50.1820">
    <property type="entry name" value="alpha/beta hydrolase"/>
    <property type="match status" value="1"/>
</dbReference>
<gene>
    <name evidence="4" type="ORF">KLDO_g2999</name>
</gene>
<dbReference type="Proteomes" id="UP000031516">
    <property type="component" value="Unassembled WGS sequence"/>
</dbReference>
<evidence type="ECO:0000259" key="3">
    <source>
        <dbReference type="Pfam" id="PF05057"/>
    </source>
</evidence>
<dbReference type="InterPro" id="IPR016445">
    <property type="entry name" value="Rog1_fam"/>
</dbReference>
<dbReference type="PANTHER" id="PTHR12482">
    <property type="entry name" value="LIPASE ROG1-RELATED-RELATED"/>
    <property type="match status" value="1"/>
</dbReference>
<dbReference type="EMBL" id="CCBQ010000040">
    <property type="protein sequence ID" value="CDO94743.1"/>
    <property type="molecule type" value="Genomic_DNA"/>
</dbReference>
<evidence type="ECO:0000256" key="1">
    <source>
        <dbReference type="ARBA" id="ARBA00007920"/>
    </source>
</evidence>
<organism evidence="4 5">
    <name type="scientific">Kluyveromyces dobzhanskii CBS 2104</name>
    <dbReference type="NCBI Taxonomy" id="1427455"/>
    <lineage>
        <taxon>Eukaryota</taxon>
        <taxon>Fungi</taxon>
        <taxon>Dikarya</taxon>
        <taxon>Ascomycota</taxon>
        <taxon>Saccharomycotina</taxon>
        <taxon>Saccharomycetes</taxon>
        <taxon>Saccharomycetales</taxon>
        <taxon>Saccharomycetaceae</taxon>
        <taxon>Kluyveromyces</taxon>
    </lineage>
</organism>
<evidence type="ECO:0000313" key="5">
    <source>
        <dbReference type="Proteomes" id="UP000031516"/>
    </source>
</evidence>
<dbReference type="SUPFAM" id="SSF53474">
    <property type="entry name" value="alpha/beta-Hydrolases"/>
    <property type="match status" value="1"/>
</dbReference>
<sequence>MGDEIPSDLTLDSLWLKIKNIENVTLRAAYLMGPYVLYADVRSNDYHHDQRLFVSADQPQFESNIQPQQDFIAELSLHNLKKRYVWVVDVASQILFTRQASINFAITVGGSKESIHTDNATNPRLGVQSPRLKVDRLTTADLWNTALLSKSVSVKRKEHLIVLTHGLHSNVTSDLFYLKEQIERTQSHHDELLVVKGFTENVCKTEKGIKWLGTRLAEHIVHNLRNEETVKISFIGHSLGGLVQSFAIAYISYNYPTFFENVEPVHFITLASPMLGTVSDNAVYIQRLLAMGIVGRTGQDLSLQSYNGLKQPLLQTLSKSSALKRILRCFRSRTLYANACNDGIVPLYTSALLFLDYDDVLDKLGMDTEDIETDFFQRNFVSPITKAMNILVPQRFSQNGTKIPVASMFDSAYSVLIPPLPAKSYITDPNTRKNVVVHDKMYTEKDLPDEQSPSQSGVMNSSNVLLRTFNLAFGGQYKNLEEQIARNWHEGIDWRKVIINLKPDAHNNIITRRRFSNAYGWPIVDHLIENHFSNEGNNTRTWKLDPILKTEDFDWIVKPTVDSVFDVGPTGMICTFGEMLGNLKSSTFEGINENLATTSYDQEELFKYEERLDGNGGILP</sequence>
<evidence type="ECO:0000313" key="4">
    <source>
        <dbReference type="EMBL" id="CDO94743.1"/>
    </source>
</evidence>
<comment type="caution">
    <text evidence="4">The sequence shown here is derived from an EMBL/GenBank/DDBJ whole genome shotgun (WGS) entry which is preliminary data.</text>
</comment>
<protein>
    <submittedName>
        <fullName evidence="4">WGS project CCBQ000000000 data, contig 00046</fullName>
    </submittedName>
</protein>
<dbReference type="Pfam" id="PF05057">
    <property type="entry name" value="DUF676"/>
    <property type="match status" value="1"/>
</dbReference>
<comment type="similarity">
    <text evidence="1">Belongs to the putative lipase ROG1 family.</text>
</comment>
<dbReference type="InterPro" id="IPR029058">
    <property type="entry name" value="AB_hydrolase_fold"/>
</dbReference>
<dbReference type="GO" id="GO:0047372">
    <property type="term" value="F:monoacylglycerol lipase activity"/>
    <property type="evidence" value="ECO:0007669"/>
    <property type="project" value="TreeGrafter"/>
</dbReference>
<dbReference type="GO" id="GO:0016042">
    <property type="term" value="P:lipid catabolic process"/>
    <property type="evidence" value="ECO:0007669"/>
    <property type="project" value="UniProtKB-KW"/>
</dbReference>
<name>A0A0A8L9I8_9SACH</name>
<feature type="domain" description="DUF676" evidence="3">
    <location>
        <begin position="156"/>
        <end position="349"/>
    </location>
</feature>
<dbReference type="AlphaFoldDB" id="A0A0A8L9I8"/>
<dbReference type="PANTHER" id="PTHR12482:SF62">
    <property type="entry name" value="LIPASE ROG1-RELATED"/>
    <property type="match status" value="1"/>
</dbReference>
<dbReference type="OrthoDB" id="5368485at2759"/>
<proteinExistence type="inferred from homology"/>
<keyword evidence="5" id="KW-1185">Reference proteome</keyword>
<dbReference type="PIRSF" id="PIRSF005412">
    <property type="entry name" value="UCP005412_abhydr"/>
    <property type="match status" value="1"/>
</dbReference>
<keyword evidence="2" id="KW-0443">Lipid metabolism</keyword>
<evidence type="ECO:0000256" key="2">
    <source>
        <dbReference type="ARBA" id="ARBA00022963"/>
    </source>
</evidence>
<accession>A0A0A8L9I8</accession>
<dbReference type="InterPro" id="IPR044294">
    <property type="entry name" value="Lipase-like"/>
</dbReference>
<dbReference type="InterPro" id="IPR007751">
    <property type="entry name" value="DUF676_lipase-like"/>
</dbReference>